<dbReference type="Pfam" id="PF14559">
    <property type="entry name" value="TPR_19"/>
    <property type="match status" value="1"/>
</dbReference>
<dbReference type="SUPFAM" id="SSF48452">
    <property type="entry name" value="TPR-like"/>
    <property type="match status" value="1"/>
</dbReference>
<evidence type="ECO:0000256" key="2">
    <source>
        <dbReference type="ARBA" id="ARBA00022803"/>
    </source>
</evidence>
<dbReference type="InterPro" id="IPR019734">
    <property type="entry name" value="TPR_rpt"/>
</dbReference>
<dbReference type="OrthoDB" id="9814042at2"/>
<dbReference type="EMBL" id="SATR01000051">
    <property type="protein sequence ID" value="TFH89660.1"/>
    <property type="molecule type" value="Genomic_DNA"/>
</dbReference>
<dbReference type="PROSITE" id="PS50005">
    <property type="entry name" value="TPR"/>
    <property type="match status" value="1"/>
</dbReference>
<accession>A0A4Y8W9P8</accession>
<keyword evidence="1" id="KW-0677">Repeat</keyword>
<dbReference type="AlphaFoldDB" id="A0A4Y8W9P8"/>
<evidence type="ECO:0000256" key="3">
    <source>
        <dbReference type="PROSITE-ProRule" id="PRU00339"/>
    </source>
</evidence>
<feature type="repeat" description="TPR" evidence="3">
    <location>
        <begin position="624"/>
        <end position="657"/>
    </location>
</feature>
<dbReference type="InterPro" id="IPR051685">
    <property type="entry name" value="Ycf3/AcsC/BcsC/TPR_MFPF"/>
</dbReference>
<proteinExistence type="predicted"/>
<dbReference type="Gene3D" id="1.25.40.10">
    <property type="entry name" value="Tetratricopeptide repeat domain"/>
    <property type="match status" value="1"/>
</dbReference>
<evidence type="ECO:0000256" key="1">
    <source>
        <dbReference type="ARBA" id="ARBA00022737"/>
    </source>
</evidence>
<keyword evidence="5" id="KW-1185">Reference proteome</keyword>
<dbReference type="RefSeq" id="WP_134837212.1">
    <property type="nucleotide sequence ID" value="NZ_SATR01000051.1"/>
</dbReference>
<organism evidence="4 5">
    <name type="scientific">Vibrio ouci</name>
    <dbReference type="NCBI Taxonomy" id="2499078"/>
    <lineage>
        <taxon>Bacteria</taxon>
        <taxon>Pseudomonadati</taxon>
        <taxon>Pseudomonadota</taxon>
        <taxon>Gammaproteobacteria</taxon>
        <taxon>Vibrionales</taxon>
        <taxon>Vibrionaceae</taxon>
        <taxon>Vibrio</taxon>
    </lineage>
</organism>
<dbReference type="PANTHER" id="PTHR44943">
    <property type="entry name" value="CELLULOSE SYNTHASE OPERON PROTEIN C"/>
    <property type="match status" value="1"/>
</dbReference>
<comment type="caution">
    <text evidence="4">The sequence shown here is derived from an EMBL/GenBank/DDBJ whole genome shotgun (WGS) entry which is preliminary data.</text>
</comment>
<dbReference type="SMART" id="SM00028">
    <property type="entry name" value="TPR"/>
    <property type="match status" value="2"/>
</dbReference>
<reference evidence="4 5" key="1">
    <citation type="submission" date="2019-01" db="EMBL/GenBank/DDBJ databases">
        <title>Vibrio BEI176 sp. nov, a marine bacterium isolated from China: eastern marignal seas.</title>
        <authorList>
            <person name="Li B."/>
        </authorList>
    </citation>
    <scope>NUCLEOTIDE SEQUENCE [LARGE SCALE GENOMIC DNA]</scope>
    <source>
        <strain evidence="4 5">BEI176</strain>
    </source>
</reference>
<sequence length="675" mass="77504">MNEIDDIFCLYDKRKFSETVKLGIELLTSIGKKSLITEKEIRAITRALSAANKEYLYQDYFTLFKFYLSIYNLNSNFEPYPNSKFFYQFAAFNVASAIHLYIQGKIDKSELTNARSLMDALVTKKQIDDEIHNYAVEVIKIADDIDDGIFPYYTVELELPFSLPFKDSIISLNDNQYNIKKVQINTNKKDTVTSDFGDRYFSIIKFTVKGFTSTNAFWEGASSLEKNDSNLDLFISATNDIIRKSILIHDKINIRLINQSDINALPIVQYNGEGTKFAHSIIWGFGCSSAADILSHNKVELEKQSLILNDNAFSTNLYEEILADALIEKGRSNNTPSFYLLNASLEAMIEFYLLRFSSKFDLLKTTERFLSGESACNSCKLYSKYSEELGSDEKRPAMAPSVFAQIKELSNICDIKGSKKRKLNKYVSKVRNDKLRNKLIHGKEKCISDTDLSESFKSFNLIRELFLEIDSGFISSRAESERNFDFEYRSSEEIILFINGVDNVNEQDMLYLEAIDKNPKYHELINAYSAFLFNNGHAERGVDYLKKSMHLSRNNPNYLGNYANHLVNQGEFLKAEELLIQALKINPKHVNNLGNYAYLLAELKRYDEAESMYLESILINPTHSSNIYSYACLLVRVGKFKDANFFFSRAVGLDPSNKKYSNDYKYFLTVFNPES</sequence>
<dbReference type="Proteomes" id="UP000297753">
    <property type="component" value="Unassembled WGS sequence"/>
</dbReference>
<protein>
    <submittedName>
        <fullName evidence="4">Uncharacterized protein</fullName>
    </submittedName>
</protein>
<keyword evidence="2 3" id="KW-0802">TPR repeat</keyword>
<evidence type="ECO:0000313" key="4">
    <source>
        <dbReference type="EMBL" id="TFH89660.1"/>
    </source>
</evidence>
<evidence type="ECO:0000313" key="5">
    <source>
        <dbReference type="Proteomes" id="UP000297753"/>
    </source>
</evidence>
<dbReference type="InterPro" id="IPR011990">
    <property type="entry name" value="TPR-like_helical_dom_sf"/>
</dbReference>
<name>A0A4Y8W9P8_9VIBR</name>
<dbReference type="PANTHER" id="PTHR44943:SF8">
    <property type="entry name" value="TPR REPEAT-CONTAINING PROTEIN MJ0263"/>
    <property type="match status" value="1"/>
</dbReference>
<gene>
    <name evidence="4" type="ORF">ELS82_21035</name>
</gene>